<organism evidence="1 2">
    <name type="scientific">Limosa lapponica baueri</name>
    <dbReference type="NCBI Taxonomy" id="1758121"/>
    <lineage>
        <taxon>Eukaryota</taxon>
        <taxon>Metazoa</taxon>
        <taxon>Chordata</taxon>
        <taxon>Craniata</taxon>
        <taxon>Vertebrata</taxon>
        <taxon>Euteleostomi</taxon>
        <taxon>Archelosauria</taxon>
        <taxon>Archosauria</taxon>
        <taxon>Dinosauria</taxon>
        <taxon>Saurischia</taxon>
        <taxon>Theropoda</taxon>
        <taxon>Coelurosauria</taxon>
        <taxon>Aves</taxon>
        <taxon>Neognathae</taxon>
        <taxon>Neoaves</taxon>
        <taxon>Charadriiformes</taxon>
        <taxon>Scolopacidae</taxon>
        <taxon>Limosa</taxon>
    </lineage>
</organism>
<sequence>MCTHSPESRPYPGLHQKKCDQQVKELILSLYSALVRPHLESCIQFWSPQHRNDMDLLEQVQRKATKTIRGLEHLFYEDRLKELGLFSLEKRRLWWRETSTGDIVVMAAQDAVGFLGCKHMLLAHVELLIHQHSQVLLLRAALNPFSSHPVFVPEIAVTHVQNLALDLVELHEILAGPPLKPVKIPLDGISALQRMNSSTQLGVISKLAEGALNPTFHVVEKNVRQCQFQYNPLRNTTHHWFPLGHRAIDHKFFECNHQAHALSNKWSIHQIYVSPIYTPGVMLDSVKALHKFR</sequence>
<dbReference type="Proteomes" id="UP000233556">
    <property type="component" value="Unassembled WGS sequence"/>
</dbReference>
<evidence type="ECO:0000313" key="2">
    <source>
        <dbReference type="Proteomes" id="UP000233556"/>
    </source>
</evidence>
<reference evidence="2" key="1">
    <citation type="submission" date="2017-11" db="EMBL/GenBank/DDBJ databases">
        <authorList>
            <person name="Lima N.C."/>
            <person name="Parody-Merino A.M."/>
            <person name="Battley P.F."/>
            <person name="Fidler A.E."/>
            <person name="Prosdocimi F."/>
        </authorList>
    </citation>
    <scope>NUCLEOTIDE SEQUENCE [LARGE SCALE GENOMIC DNA]</scope>
</reference>
<dbReference type="OrthoDB" id="418242at2759"/>
<name>A0A2I0UKX6_LIMLA</name>
<dbReference type="PANTHER" id="PTHR33332">
    <property type="entry name" value="REVERSE TRANSCRIPTASE DOMAIN-CONTAINING PROTEIN"/>
    <property type="match status" value="1"/>
</dbReference>
<accession>A0A2I0UKX6</accession>
<reference evidence="2" key="2">
    <citation type="submission" date="2017-12" db="EMBL/GenBank/DDBJ databases">
        <title>Genome sequence of the Bar-tailed Godwit (Limosa lapponica baueri).</title>
        <authorList>
            <person name="Lima N.C.B."/>
            <person name="Parody-Merino A.M."/>
            <person name="Battley P.F."/>
            <person name="Fidler A.E."/>
            <person name="Prosdocimi F."/>
        </authorList>
    </citation>
    <scope>NUCLEOTIDE SEQUENCE [LARGE SCALE GENOMIC DNA]</scope>
</reference>
<proteinExistence type="predicted"/>
<dbReference type="AlphaFoldDB" id="A0A2I0UKX6"/>
<gene>
    <name evidence="1" type="ORF">llap_3018</name>
</gene>
<dbReference type="EMBL" id="KZ505701">
    <property type="protein sequence ID" value="PKU46701.1"/>
    <property type="molecule type" value="Genomic_DNA"/>
</dbReference>
<protein>
    <submittedName>
        <fullName evidence="1">Uncharacterized protein</fullName>
    </submittedName>
</protein>
<evidence type="ECO:0000313" key="1">
    <source>
        <dbReference type="EMBL" id="PKU46701.1"/>
    </source>
</evidence>
<keyword evidence="2" id="KW-1185">Reference proteome</keyword>